<sequence>MITARRATLISSVCIAAALATGLTPGSASAQFAPDTVTVDGIGLIAEDGTLTLSGTYRCSSLRTSPIVISSKATQGGTQVGIGSTTAVCDGQEREWRNTGNHMGLLAPGAAQGEASLIALDTSRGFLPIPVVLTTQRGDLTLQQG</sequence>
<organism evidence="1 2">
    <name type="scientific">Streptomyces achmelvichensis</name>
    <dbReference type="NCBI Taxonomy" id="3134111"/>
    <lineage>
        <taxon>Bacteria</taxon>
        <taxon>Bacillati</taxon>
        <taxon>Actinomycetota</taxon>
        <taxon>Actinomycetes</taxon>
        <taxon>Kitasatosporales</taxon>
        <taxon>Streptomycetaceae</taxon>
        <taxon>Streptomyces</taxon>
    </lineage>
</organism>
<comment type="caution">
    <text evidence="1">The sequence shown here is derived from an EMBL/GenBank/DDBJ whole genome shotgun (WGS) entry which is preliminary data.</text>
</comment>
<keyword evidence="2" id="KW-1185">Reference proteome</keyword>
<evidence type="ECO:0000313" key="1">
    <source>
        <dbReference type="EMBL" id="MEJ8633429.1"/>
    </source>
</evidence>
<proteinExistence type="predicted"/>
<gene>
    <name evidence="1" type="ORF">WKI67_08470</name>
</gene>
<name>A0ACC6PPX4_9ACTN</name>
<accession>A0ACC6PPX4</accession>
<dbReference type="Proteomes" id="UP001377168">
    <property type="component" value="Unassembled WGS sequence"/>
</dbReference>
<protein>
    <submittedName>
        <fullName evidence="1">DUF6299 family protein</fullName>
    </submittedName>
</protein>
<dbReference type="EMBL" id="JBBKAJ010000022">
    <property type="protein sequence ID" value="MEJ8633429.1"/>
    <property type="molecule type" value="Genomic_DNA"/>
</dbReference>
<evidence type="ECO:0000313" key="2">
    <source>
        <dbReference type="Proteomes" id="UP001377168"/>
    </source>
</evidence>
<reference evidence="1" key="1">
    <citation type="submission" date="2024-03" db="EMBL/GenBank/DDBJ databases">
        <title>Novel Streptomyces species of biotechnological and ecological value are a feature of Machair soil.</title>
        <authorList>
            <person name="Prole J.R."/>
            <person name="Goodfellow M."/>
            <person name="Allenby N."/>
            <person name="Ward A.C."/>
        </authorList>
    </citation>
    <scope>NUCLEOTIDE SEQUENCE</scope>
    <source>
        <strain evidence="1">MS2.AVA.5</strain>
    </source>
</reference>